<comment type="caution">
    <text evidence="2">The sequence shown here is derived from an EMBL/GenBank/DDBJ whole genome shotgun (WGS) entry which is preliminary data.</text>
</comment>
<protein>
    <submittedName>
        <fullName evidence="2">Uncharacterized protein</fullName>
    </submittedName>
</protein>
<proteinExistence type="predicted"/>
<dbReference type="EMBL" id="BGZK01001102">
    <property type="protein sequence ID" value="GBP71265.1"/>
    <property type="molecule type" value="Genomic_DNA"/>
</dbReference>
<evidence type="ECO:0000256" key="1">
    <source>
        <dbReference type="SAM" id="MobiDB-lite"/>
    </source>
</evidence>
<evidence type="ECO:0000313" key="3">
    <source>
        <dbReference type="Proteomes" id="UP000299102"/>
    </source>
</evidence>
<gene>
    <name evidence="2" type="ORF">EVAR_79547_1</name>
</gene>
<sequence length="66" mass="7151">MDRPPHTSRSSLRSPPESKRAWRLTARVSQPTLSRPAEAIDARSSSVSARDNAVRALRAALLLGTA</sequence>
<name>A0A4C1Y9X7_EUMVA</name>
<accession>A0A4C1Y9X7</accession>
<reference evidence="2 3" key="1">
    <citation type="journal article" date="2019" name="Commun. Biol.">
        <title>The bagworm genome reveals a unique fibroin gene that provides high tensile strength.</title>
        <authorList>
            <person name="Kono N."/>
            <person name="Nakamura H."/>
            <person name="Ohtoshi R."/>
            <person name="Tomita M."/>
            <person name="Numata K."/>
            <person name="Arakawa K."/>
        </authorList>
    </citation>
    <scope>NUCLEOTIDE SEQUENCE [LARGE SCALE GENOMIC DNA]</scope>
</reference>
<dbReference type="AlphaFoldDB" id="A0A4C1Y9X7"/>
<evidence type="ECO:0000313" key="2">
    <source>
        <dbReference type="EMBL" id="GBP71265.1"/>
    </source>
</evidence>
<organism evidence="2 3">
    <name type="scientific">Eumeta variegata</name>
    <name type="common">Bagworm moth</name>
    <name type="synonym">Eumeta japonica</name>
    <dbReference type="NCBI Taxonomy" id="151549"/>
    <lineage>
        <taxon>Eukaryota</taxon>
        <taxon>Metazoa</taxon>
        <taxon>Ecdysozoa</taxon>
        <taxon>Arthropoda</taxon>
        <taxon>Hexapoda</taxon>
        <taxon>Insecta</taxon>
        <taxon>Pterygota</taxon>
        <taxon>Neoptera</taxon>
        <taxon>Endopterygota</taxon>
        <taxon>Lepidoptera</taxon>
        <taxon>Glossata</taxon>
        <taxon>Ditrysia</taxon>
        <taxon>Tineoidea</taxon>
        <taxon>Psychidae</taxon>
        <taxon>Oiketicinae</taxon>
        <taxon>Eumeta</taxon>
    </lineage>
</organism>
<keyword evidence="3" id="KW-1185">Reference proteome</keyword>
<dbReference type="Proteomes" id="UP000299102">
    <property type="component" value="Unassembled WGS sequence"/>
</dbReference>
<feature type="region of interest" description="Disordered" evidence="1">
    <location>
        <begin position="1"/>
        <end position="23"/>
    </location>
</feature>